<keyword evidence="3" id="KW-0540">Nuclease</keyword>
<comment type="caution">
    <text evidence="8">The sequence shown here is derived from an EMBL/GenBank/DDBJ whole genome shotgun (WGS) entry which is preliminary data.</text>
</comment>
<dbReference type="GO" id="GO:0003964">
    <property type="term" value="F:RNA-directed DNA polymerase activity"/>
    <property type="evidence" value="ECO:0007669"/>
    <property type="project" value="UniProtKB-KW"/>
</dbReference>
<evidence type="ECO:0000256" key="4">
    <source>
        <dbReference type="ARBA" id="ARBA00022759"/>
    </source>
</evidence>
<gene>
    <name evidence="8" type="ORF">A2U01_0009039</name>
</gene>
<organism evidence="8 9">
    <name type="scientific">Trifolium medium</name>
    <dbReference type="NCBI Taxonomy" id="97028"/>
    <lineage>
        <taxon>Eukaryota</taxon>
        <taxon>Viridiplantae</taxon>
        <taxon>Streptophyta</taxon>
        <taxon>Embryophyta</taxon>
        <taxon>Tracheophyta</taxon>
        <taxon>Spermatophyta</taxon>
        <taxon>Magnoliopsida</taxon>
        <taxon>eudicotyledons</taxon>
        <taxon>Gunneridae</taxon>
        <taxon>Pentapetalae</taxon>
        <taxon>rosids</taxon>
        <taxon>fabids</taxon>
        <taxon>Fabales</taxon>
        <taxon>Fabaceae</taxon>
        <taxon>Papilionoideae</taxon>
        <taxon>50 kb inversion clade</taxon>
        <taxon>NPAAA clade</taxon>
        <taxon>Hologalegina</taxon>
        <taxon>IRL clade</taxon>
        <taxon>Trifolieae</taxon>
        <taxon>Trifolium</taxon>
    </lineage>
</organism>
<feature type="domain" description="Reverse transcriptase" evidence="7">
    <location>
        <begin position="1"/>
        <end position="51"/>
    </location>
</feature>
<reference evidence="8 9" key="1">
    <citation type="journal article" date="2018" name="Front. Plant Sci.">
        <title>Red Clover (Trifolium pratense) and Zigzag Clover (T. medium) - A Picture of Genomic Similarities and Differences.</title>
        <authorList>
            <person name="Dluhosova J."/>
            <person name="Istvanek J."/>
            <person name="Nedelnik J."/>
            <person name="Repkova J."/>
        </authorList>
    </citation>
    <scope>NUCLEOTIDE SEQUENCE [LARGE SCALE GENOMIC DNA]</scope>
    <source>
        <strain evidence="9">cv. 10/8</strain>
        <tissue evidence="8">Leaf</tissue>
    </source>
</reference>
<dbReference type="SUPFAM" id="SSF56672">
    <property type="entry name" value="DNA/RNA polymerases"/>
    <property type="match status" value="1"/>
</dbReference>
<dbReference type="GO" id="GO:0004519">
    <property type="term" value="F:endonuclease activity"/>
    <property type="evidence" value="ECO:0007669"/>
    <property type="project" value="UniProtKB-KW"/>
</dbReference>
<dbReference type="Gene3D" id="3.30.70.270">
    <property type="match status" value="1"/>
</dbReference>
<proteinExistence type="predicted"/>
<dbReference type="InterPro" id="IPR000477">
    <property type="entry name" value="RT_dom"/>
</dbReference>
<evidence type="ECO:0000259" key="7">
    <source>
        <dbReference type="PROSITE" id="PS50878"/>
    </source>
</evidence>
<dbReference type="Pfam" id="PF00078">
    <property type="entry name" value="RVT_1"/>
    <property type="match status" value="1"/>
</dbReference>
<dbReference type="InterPro" id="IPR041373">
    <property type="entry name" value="RT_RNaseH"/>
</dbReference>
<dbReference type="InterPro" id="IPR043502">
    <property type="entry name" value="DNA/RNA_pol_sf"/>
</dbReference>
<keyword evidence="2" id="KW-0548">Nucleotidyltransferase</keyword>
<evidence type="ECO:0000313" key="9">
    <source>
        <dbReference type="Proteomes" id="UP000265520"/>
    </source>
</evidence>
<keyword evidence="9" id="KW-1185">Reference proteome</keyword>
<keyword evidence="4" id="KW-0255">Endonuclease</keyword>
<evidence type="ECO:0000256" key="2">
    <source>
        <dbReference type="ARBA" id="ARBA00022695"/>
    </source>
</evidence>
<dbReference type="AlphaFoldDB" id="A0A392MNE0"/>
<sequence length="162" mass="18919">MDDMVVKTDNEGEHDQDLDDILASVRKYNMRLNPAKCSFDVEAGKFLGFMLTNRGIEVNPVLVQEIKGEEKPIYFVSRTLRGAEVRYQRIERLSLAVVTTTRKLRQYSQSHKIVIKQIFPSRFHVGDVYPTGRRNNITMDPVSRWSVQHQRKRSVSHSRRTR</sequence>
<name>A0A392MNE0_9FABA</name>
<evidence type="ECO:0000313" key="8">
    <source>
        <dbReference type="EMBL" id="MCH88158.1"/>
    </source>
</evidence>
<dbReference type="PANTHER" id="PTHR37984:SF5">
    <property type="entry name" value="PROTEIN NYNRIN-LIKE"/>
    <property type="match status" value="1"/>
</dbReference>
<keyword evidence="1" id="KW-0808">Transferase</keyword>
<dbReference type="Pfam" id="PF17917">
    <property type="entry name" value="RT_RNaseH"/>
    <property type="match status" value="1"/>
</dbReference>
<evidence type="ECO:0000256" key="6">
    <source>
        <dbReference type="ARBA" id="ARBA00022918"/>
    </source>
</evidence>
<keyword evidence="5" id="KW-0378">Hydrolase</keyword>
<accession>A0A392MNE0</accession>
<evidence type="ECO:0000256" key="1">
    <source>
        <dbReference type="ARBA" id="ARBA00022679"/>
    </source>
</evidence>
<evidence type="ECO:0000256" key="3">
    <source>
        <dbReference type="ARBA" id="ARBA00022722"/>
    </source>
</evidence>
<dbReference type="InterPro" id="IPR050951">
    <property type="entry name" value="Retrovirus_Pol_polyprotein"/>
</dbReference>
<dbReference type="EMBL" id="LXQA010013610">
    <property type="protein sequence ID" value="MCH88158.1"/>
    <property type="molecule type" value="Genomic_DNA"/>
</dbReference>
<evidence type="ECO:0000256" key="5">
    <source>
        <dbReference type="ARBA" id="ARBA00022801"/>
    </source>
</evidence>
<dbReference type="InterPro" id="IPR043128">
    <property type="entry name" value="Rev_trsase/Diguanyl_cyclase"/>
</dbReference>
<keyword evidence="6" id="KW-0695">RNA-directed DNA polymerase</keyword>
<dbReference type="PROSITE" id="PS50878">
    <property type="entry name" value="RT_POL"/>
    <property type="match status" value="1"/>
</dbReference>
<dbReference type="GO" id="GO:0016787">
    <property type="term" value="F:hydrolase activity"/>
    <property type="evidence" value="ECO:0007669"/>
    <property type="project" value="UniProtKB-KW"/>
</dbReference>
<protein>
    <recommendedName>
        <fullName evidence="7">Reverse transcriptase domain-containing protein</fullName>
    </recommendedName>
</protein>
<dbReference type="Proteomes" id="UP000265520">
    <property type="component" value="Unassembled WGS sequence"/>
</dbReference>
<dbReference type="PANTHER" id="PTHR37984">
    <property type="entry name" value="PROTEIN CBG26694"/>
    <property type="match status" value="1"/>
</dbReference>